<feature type="domain" description="4Fe-4S ferredoxin-type" evidence="6">
    <location>
        <begin position="9"/>
        <end position="39"/>
    </location>
</feature>
<sequence>MKICDRTIKIIKKEEEKCIGCNICMKGCPMLDKFCNSPKNLLKELLDNERFEYTLPYSCMLCGYCTKVCPKEVDLKSLFLDMRRDVVKENNGKLPKELNISGVELHQNLSFSKLFTSDIQNLQSDTIFFPGCGLLSYSPKIVENTYEYLRSKIDGIGIYTKCCGKPTAFMGKDEKFREYYSILEREFKDKNVKRIITGCQNCFMTIGNNSKDIEVISLWEVLANVGIPDGRKGIGKTIELEFTIHDPCPTRDVDIIHSSIRNIVDDLGFKLEEMKYNKGRTLCCGSGGMVSVTQSKIANSHTRRRAQEAKTEYIITYCQECVESMRRGGKKSYHILDLLFNEDFQHMEQKNQGLVIKWVNRYRGKNMGK</sequence>
<organism evidence="7 8">
    <name type="scientific">Tissierella praeacuta DSM 18095</name>
    <dbReference type="NCBI Taxonomy" id="1123404"/>
    <lineage>
        <taxon>Bacteria</taxon>
        <taxon>Bacillati</taxon>
        <taxon>Bacillota</taxon>
        <taxon>Tissierellia</taxon>
        <taxon>Tissierellales</taxon>
        <taxon>Tissierellaceae</taxon>
        <taxon>Tissierella</taxon>
    </lineage>
</organism>
<evidence type="ECO:0000313" key="8">
    <source>
        <dbReference type="Proteomes" id="UP000184114"/>
    </source>
</evidence>
<protein>
    <submittedName>
        <fullName evidence="7">Fe-S oxidoreductase</fullName>
    </submittedName>
</protein>
<dbReference type="GeneID" id="90993657"/>
<dbReference type="GO" id="GO:0016491">
    <property type="term" value="F:oxidoreductase activity"/>
    <property type="evidence" value="ECO:0007669"/>
    <property type="project" value="UniProtKB-KW"/>
</dbReference>
<evidence type="ECO:0000313" key="7">
    <source>
        <dbReference type="EMBL" id="SHE72166.1"/>
    </source>
</evidence>
<dbReference type="GO" id="GO:0051539">
    <property type="term" value="F:4 iron, 4 sulfur cluster binding"/>
    <property type="evidence" value="ECO:0007669"/>
    <property type="project" value="UniProtKB-KW"/>
</dbReference>
<dbReference type="Pfam" id="PF13534">
    <property type="entry name" value="Fer4_17"/>
    <property type="match status" value="1"/>
</dbReference>
<keyword evidence="1" id="KW-0004">4Fe-4S</keyword>
<dbReference type="InterPro" id="IPR051460">
    <property type="entry name" value="HdrC_iron-sulfur_subunit"/>
</dbReference>
<dbReference type="PANTHER" id="PTHR43255:SF1">
    <property type="entry name" value="IRON-SULFUR-BINDING OXIDOREDUCTASE FADF-RELATED"/>
    <property type="match status" value="1"/>
</dbReference>
<reference evidence="8" key="1">
    <citation type="submission" date="2016-11" db="EMBL/GenBank/DDBJ databases">
        <authorList>
            <person name="Varghese N."/>
            <person name="Submissions S."/>
        </authorList>
    </citation>
    <scope>NUCLEOTIDE SEQUENCE [LARGE SCALE GENOMIC DNA]</scope>
    <source>
        <strain evidence="8">DSM 18095</strain>
    </source>
</reference>
<dbReference type="InterPro" id="IPR017896">
    <property type="entry name" value="4Fe4S_Fe-S-bd"/>
</dbReference>
<keyword evidence="2" id="KW-0479">Metal-binding</keyword>
<evidence type="ECO:0000256" key="3">
    <source>
        <dbReference type="ARBA" id="ARBA00023002"/>
    </source>
</evidence>
<evidence type="ECO:0000259" key="6">
    <source>
        <dbReference type="PROSITE" id="PS51379"/>
    </source>
</evidence>
<keyword evidence="8" id="KW-1185">Reference proteome</keyword>
<dbReference type="Proteomes" id="UP000184114">
    <property type="component" value="Unassembled WGS sequence"/>
</dbReference>
<dbReference type="GO" id="GO:0046872">
    <property type="term" value="F:metal ion binding"/>
    <property type="evidence" value="ECO:0007669"/>
    <property type="project" value="UniProtKB-KW"/>
</dbReference>
<dbReference type="RefSeq" id="WP_072975192.1">
    <property type="nucleotide sequence ID" value="NZ_FQTY01000005.1"/>
</dbReference>
<dbReference type="InterPro" id="IPR017900">
    <property type="entry name" value="4Fe4S_Fe_S_CS"/>
</dbReference>
<evidence type="ECO:0000256" key="5">
    <source>
        <dbReference type="ARBA" id="ARBA00023014"/>
    </source>
</evidence>
<accession>A0A1M4VT10</accession>
<keyword evidence="5" id="KW-0411">Iron-sulfur</keyword>
<dbReference type="InterPro" id="IPR004017">
    <property type="entry name" value="Cys_rich_dom"/>
</dbReference>
<dbReference type="GO" id="GO:0005886">
    <property type="term" value="C:plasma membrane"/>
    <property type="evidence" value="ECO:0007669"/>
    <property type="project" value="TreeGrafter"/>
</dbReference>
<dbReference type="Gene3D" id="1.10.1060.10">
    <property type="entry name" value="Alpha-helical ferredoxin"/>
    <property type="match status" value="1"/>
</dbReference>
<proteinExistence type="predicted"/>
<dbReference type="STRING" id="1123404.SAMN02745784_01619"/>
<keyword evidence="4" id="KW-0408">Iron</keyword>
<evidence type="ECO:0000256" key="4">
    <source>
        <dbReference type="ARBA" id="ARBA00023004"/>
    </source>
</evidence>
<evidence type="ECO:0000256" key="1">
    <source>
        <dbReference type="ARBA" id="ARBA00022485"/>
    </source>
</evidence>
<dbReference type="PANTHER" id="PTHR43255">
    <property type="entry name" value="IRON-SULFUR-BINDING OXIDOREDUCTASE FADF-RELATED-RELATED"/>
    <property type="match status" value="1"/>
</dbReference>
<dbReference type="InterPro" id="IPR009051">
    <property type="entry name" value="Helical_ferredxn"/>
</dbReference>
<dbReference type="EMBL" id="FQTY01000005">
    <property type="protein sequence ID" value="SHE72166.1"/>
    <property type="molecule type" value="Genomic_DNA"/>
</dbReference>
<dbReference type="PROSITE" id="PS00198">
    <property type="entry name" value="4FE4S_FER_1"/>
    <property type="match status" value="2"/>
</dbReference>
<evidence type="ECO:0000256" key="2">
    <source>
        <dbReference type="ARBA" id="ARBA00022723"/>
    </source>
</evidence>
<dbReference type="Pfam" id="PF02754">
    <property type="entry name" value="CCG"/>
    <property type="match status" value="2"/>
</dbReference>
<name>A0A1M4VT10_9FIRM</name>
<feature type="domain" description="4Fe-4S ferredoxin-type" evidence="6">
    <location>
        <begin position="49"/>
        <end position="73"/>
    </location>
</feature>
<gene>
    <name evidence="7" type="ORF">SAMN02745784_01619</name>
</gene>
<keyword evidence="3" id="KW-0560">Oxidoreductase</keyword>
<dbReference type="SUPFAM" id="SSF46548">
    <property type="entry name" value="alpha-helical ferredoxin"/>
    <property type="match status" value="1"/>
</dbReference>
<dbReference type="PROSITE" id="PS51379">
    <property type="entry name" value="4FE4S_FER_2"/>
    <property type="match status" value="2"/>
</dbReference>
<dbReference type="AlphaFoldDB" id="A0A1M4VT10"/>